<accession>A0A437NAI9</accession>
<evidence type="ECO:0000313" key="2">
    <source>
        <dbReference type="EMBL" id="RVU06916.1"/>
    </source>
</evidence>
<dbReference type="GO" id="GO:0016020">
    <property type="term" value="C:membrane"/>
    <property type="evidence" value="ECO:0007669"/>
    <property type="project" value="TreeGrafter"/>
</dbReference>
<dbReference type="InterPro" id="IPR029058">
    <property type="entry name" value="AB_hydrolase_fold"/>
</dbReference>
<dbReference type="PANTHER" id="PTHR43798:SF31">
    <property type="entry name" value="AB HYDROLASE SUPERFAMILY PROTEIN YCLE"/>
    <property type="match status" value="1"/>
</dbReference>
<dbReference type="AlphaFoldDB" id="A0A437NAI9"/>
<name>A0A437NAI9_9SPHN</name>
<comment type="caution">
    <text evidence="2">The sequence shown here is derived from an EMBL/GenBank/DDBJ whole genome shotgun (WGS) entry which is preliminary data.</text>
</comment>
<dbReference type="PANTHER" id="PTHR43798">
    <property type="entry name" value="MONOACYLGLYCEROL LIPASE"/>
    <property type="match status" value="1"/>
</dbReference>
<keyword evidence="1 2" id="KW-0378">Hydrolase</keyword>
<keyword evidence="3" id="KW-1185">Reference proteome</keyword>
<dbReference type="Proteomes" id="UP000282837">
    <property type="component" value="Unassembled WGS sequence"/>
</dbReference>
<protein>
    <submittedName>
        <fullName evidence="2">Alpha/beta hydrolase</fullName>
    </submittedName>
</protein>
<proteinExistence type="predicted"/>
<organism evidence="2 3">
    <name type="scientific">Novosphingobium umbonatum</name>
    <dbReference type="NCBI Taxonomy" id="1908524"/>
    <lineage>
        <taxon>Bacteria</taxon>
        <taxon>Pseudomonadati</taxon>
        <taxon>Pseudomonadota</taxon>
        <taxon>Alphaproteobacteria</taxon>
        <taxon>Sphingomonadales</taxon>
        <taxon>Sphingomonadaceae</taxon>
        <taxon>Novosphingobium</taxon>
    </lineage>
</organism>
<dbReference type="SUPFAM" id="SSF53474">
    <property type="entry name" value="alpha/beta-Hydrolases"/>
    <property type="match status" value="2"/>
</dbReference>
<dbReference type="GO" id="GO:0016787">
    <property type="term" value="F:hydrolase activity"/>
    <property type="evidence" value="ECO:0007669"/>
    <property type="project" value="UniProtKB-KW"/>
</dbReference>
<reference evidence="2 3" key="1">
    <citation type="submission" date="2019-01" db="EMBL/GenBank/DDBJ databases">
        <authorList>
            <person name="Chen W.-M."/>
        </authorList>
    </citation>
    <scope>NUCLEOTIDE SEQUENCE [LARGE SCALE GENOMIC DNA]</scope>
    <source>
        <strain evidence="2 3">FSY-9</strain>
    </source>
</reference>
<dbReference type="EMBL" id="SACO01000002">
    <property type="protein sequence ID" value="RVU06916.1"/>
    <property type="molecule type" value="Genomic_DNA"/>
</dbReference>
<sequence length="539" mass="57510">MPENAPFAASRFYVQAGDRLVHVRQAGRGPAVVMLHDSPRSSRLHLPTMAALADRYTVFALDTAGYGLSDPIDLPAPRIEDFATALGEALAALGLEKAPLYATHTSAKIALAYAARCPAMPRLILDGLSMPEVLAEEGFIAAYMRPFRPEASGGYLASEWGRLRDMLRWFPWFATNPAQRMTIPAPDADWMADYAIDLFSAGEHYSDAYAAAMRYDPAPDLARVAVPTIVAARQDDVLHGYLPRAAESGNPQVTTQSLPADRRAWLDWLAQAFAVEGQAAPAPPAQSGARRYTSHAQGPIHWTVSGTGEGTPWVILSAPTTLHAHRWATALNGPCLVPDLPGFGESDPATDILEALEAGLREMGINEVQVLGLGVASPLAAALGKNIGAKRLVVDGLPPLDPEAAARFGEGLCPPIPFDPLAGSHNHQIWHILRDGEAQWPWHAASPAAIRQLPPMLEADGLHQALTGVLKQPLHWGDAANAALALGRQVWADLTLPVQAFTHADPAYADAPQLAALCGARLAPRPDTLAQAAALLETV</sequence>
<evidence type="ECO:0000256" key="1">
    <source>
        <dbReference type="ARBA" id="ARBA00022801"/>
    </source>
</evidence>
<dbReference type="OrthoDB" id="9799612at2"/>
<dbReference type="RefSeq" id="WP_127706042.1">
    <property type="nucleotide sequence ID" value="NZ_SACO01000002.1"/>
</dbReference>
<evidence type="ECO:0000313" key="3">
    <source>
        <dbReference type="Proteomes" id="UP000282837"/>
    </source>
</evidence>
<gene>
    <name evidence="2" type="ORF">EOE18_02860</name>
</gene>
<dbReference type="Gene3D" id="3.40.50.1820">
    <property type="entry name" value="alpha/beta hydrolase"/>
    <property type="match status" value="2"/>
</dbReference>
<dbReference type="InterPro" id="IPR050266">
    <property type="entry name" value="AB_hydrolase_sf"/>
</dbReference>